<evidence type="ECO:0000313" key="2">
    <source>
        <dbReference type="Proteomes" id="UP000198809"/>
    </source>
</evidence>
<dbReference type="InterPro" id="IPR009377">
    <property type="entry name" value="EutA"/>
</dbReference>
<dbReference type="STRING" id="1333845.SAMN04487895_110133"/>
<organism evidence="1 2">
    <name type="scientific">Paenibacillus sophorae</name>
    <dbReference type="NCBI Taxonomy" id="1333845"/>
    <lineage>
        <taxon>Bacteria</taxon>
        <taxon>Bacillati</taxon>
        <taxon>Bacillota</taxon>
        <taxon>Bacilli</taxon>
        <taxon>Bacillales</taxon>
        <taxon>Paenibacillaceae</taxon>
        <taxon>Paenibacillus</taxon>
    </lineage>
</organism>
<dbReference type="EMBL" id="FODH01000010">
    <property type="protein sequence ID" value="SEO70521.1"/>
    <property type="molecule type" value="Genomic_DNA"/>
</dbReference>
<evidence type="ECO:0000313" key="1">
    <source>
        <dbReference type="EMBL" id="SEO70521.1"/>
    </source>
</evidence>
<accession>A0A1H8RVP3</accession>
<dbReference type="SUPFAM" id="SSF53067">
    <property type="entry name" value="Actin-like ATPase domain"/>
    <property type="match status" value="1"/>
</dbReference>
<dbReference type="PANTHER" id="PTHR32432:SF13">
    <property type="entry name" value="ETHANOLAMINE AMMONIA-LYASE REACTIVASE EUTA"/>
    <property type="match status" value="1"/>
</dbReference>
<sequence length="487" mass="52670">MGKGQWMDELSFTSVGIDIGTSTTKLIVSRLRLGRVSGAFHLPRYEIVERELHYASPIYSTPLLSQDEIDMDEVARILRREYDHIGLSLSEVKSGAVIITGETATKTNARRVVHYLAERSGDFVVAAAGADLEGLLAGKGSGAEQRSRDFPGVVANVDIGGGTANVAYFRAGRAIGTVTFHVGGRLIRLDEQGHVHSVSPHMLKWLQERQIPLAAGRKTTPDQFRAIASAMCSEMLAYLAKEPVDPSFRHLIAGLPPAGPLPGIDELMISGGISTLMANREVPESMDAISRYGDIGPLLACSLRQQADKWPFRIVTSDQTVRATVIGAGMQSVEISGSTVHIDPSVLPLRNLPVLHLEYTGMPIEDWSRAADEAMLEASRYALPEAEAPCAIALSGEVIHSYAAMQMVAQTLLDTFTAHFSSAKMMVVVCEHDMAKALGQALSIRCGKRLGIVCIDQIRVERGDYIDIGEPLPGFLVPVVIKTLAFS</sequence>
<name>A0A1H8RVP3_9BACL</name>
<dbReference type="PIRSF" id="PIRSF012293">
    <property type="entry name" value="EutA"/>
    <property type="match status" value="1"/>
</dbReference>
<reference evidence="1 2" key="1">
    <citation type="submission" date="2016-10" db="EMBL/GenBank/DDBJ databases">
        <authorList>
            <person name="de Groot N.N."/>
        </authorList>
    </citation>
    <scope>NUCLEOTIDE SEQUENCE [LARGE SCALE GENOMIC DNA]</scope>
    <source>
        <strain evidence="1 2">CGMCC 1.10238</strain>
    </source>
</reference>
<dbReference type="InterPro" id="IPR050696">
    <property type="entry name" value="FtsA/MreB"/>
</dbReference>
<protein>
    <submittedName>
        <fullName evidence="1">Ethanolamine utilization protein EutA</fullName>
    </submittedName>
</protein>
<dbReference type="Proteomes" id="UP000198809">
    <property type="component" value="Unassembled WGS sequence"/>
</dbReference>
<dbReference type="PANTHER" id="PTHR32432">
    <property type="entry name" value="CELL DIVISION PROTEIN FTSA-RELATED"/>
    <property type="match status" value="1"/>
</dbReference>
<dbReference type="InterPro" id="IPR043129">
    <property type="entry name" value="ATPase_NBD"/>
</dbReference>
<dbReference type="Pfam" id="PF06277">
    <property type="entry name" value="EutA"/>
    <property type="match status" value="1"/>
</dbReference>
<dbReference type="AlphaFoldDB" id="A0A1H8RVP3"/>
<gene>
    <name evidence="1" type="ORF">SAMN04487895_110133</name>
</gene>
<proteinExistence type="predicted"/>